<feature type="domain" description="DUF6894" evidence="1">
    <location>
        <begin position="3"/>
        <end position="68"/>
    </location>
</feature>
<dbReference type="InterPro" id="IPR054189">
    <property type="entry name" value="DUF6894"/>
</dbReference>
<dbReference type="RefSeq" id="WP_215620255.1">
    <property type="nucleotide sequence ID" value="NZ_CP076134.1"/>
</dbReference>
<accession>A0A975NA75</accession>
<gene>
    <name evidence="2" type="ORF">KMZ29_16685</name>
</gene>
<evidence type="ECO:0000313" key="3">
    <source>
        <dbReference type="Proteomes" id="UP000680839"/>
    </source>
</evidence>
<dbReference type="EMBL" id="CP076134">
    <property type="protein sequence ID" value="QWG11372.1"/>
    <property type="molecule type" value="Genomic_DNA"/>
</dbReference>
<evidence type="ECO:0000259" key="1">
    <source>
        <dbReference type="Pfam" id="PF21834"/>
    </source>
</evidence>
<proteinExistence type="predicted"/>
<name>A0A975NA75_9BRAD</name>
<dbReference type="Proteomes" id="UP000680839">
    <property type="component" value="Chromosome"/>
</dbReference>
<sequence length="79" mass="9090">MPRFFFDLFFDRYVVLDPGGMLFEYPTSASAAADELARHLLLMRSELRNSGSWIRVRDERRREVYRSSIDPDAAGGSTT</sequence>
<dbReference type="Pfam" id="PF21834">
    <property type="entry name" value="DUF6894"/>
    <property type="match status" value="1"/>
</dbReference>
<organism evidence="2 3">
    <name type="scientific">Bradyrhizobium sediminis</name>
    <dbReference type="NCBI Taxonomy" id="2840469"/>
    <lineage>
        <taxon>Bacteria</taxon>
        <taxon>Pseudomonadati</taxon>
        <taxon>Pseudomonadota</taxon>
        <taxon>Alphaproteobacteria</taxon>
        <taxon>Hyphomicrobiales</taxon>
        <taxon>Nitrobacteraceae</taxon>
        <taxon>Bradyrhizobium</taxon>
    </lineage>
</organism>
<protein>
    <recommendedName>
        <fullName evidence="1">DUF6894 domain-containing protein</fullName>
    </recommendedName>
</protein>
<dbReference type="AlphaFoldDB" id="A0A975NA75"/>
<reference evidence="2" key="1">
    <citation type="submission" date="2021-06" db="EMBL/GenBank/DDBJ databases">
        <title>Bradyrhizobium sp. S2-20-1 Genome sequencing.</title>
        <authorList>
            <person name="Jin L."/>
        </authorList>
    </citation>
    <scope>NUCLEOTIDE SEQUENCE</scope>
    <source>
        <strain evidence="2">S2-20-1</strain>
    </source>
</reference>
<evidence type="ECO:0000313" key="2">
    <source>
        <dbReference type="EMBL" id="QWG11372.1"/>
    </source>
</evidence>